<dbReference type="RefSeq" id="XP_046054140.1">
    <property type="nucleotide sequence ID" value="XM_046185357.1"/>
</dbReference>
<protein>
    <submittedName>
        <fullName evidence="1">Uncharacterized protein</fullName>
    </submittedName>
</protein>
<gene>
    <name evidence="1" type="ORF">BKA55DRAFT_250667</name>
</gene>
<sequence length="206" mass="23733">MIELKLCPLRYFAFSITSGFNRECVYRDKEYENINEIFPNDLGATQSDFIKSLVIDMMVYLPKLKEMCILPYGAHFYRGQRMLGAGPIDVGELECLVLLRSRFPQSLELQLILSWGDRHLPQLSVDEGYFGGSEYNSLYNLALLIESELRQSRYLTFSVTMILLMTAFLLDFDTARDGEKLKTFILSGKSIYISLGYFRISYDDLG</sequence>
<evidence type="ECO:0000313" key="2">
    <source>
        <dbReference type="Proteomes" id="UP000720189"/>
    </source>
</evidence>
<reference evidence="1" key="1">
    <citation type="journal article" date="2021" name="Nat. Commun.">
        <title>Genetic determinants of endophytism in the Arabidopsis root mycobiome.</title>
        <authorList>
            <person name="Mesny F."/>
            <person name="Miyauchi S."/>
            <person name="Thiergart T."/>
            <person name="Pickel B."/>
            <person name="Atanasova L."/>
            <person name="Karlsson M."/>
            <person name="Huettel B."/>
            <person name="Barry K.W."/>
            <person name="Haridas S."/>
            <person name="Chen C."/>
            <person name="Bauer D."/>
            <person name="Andreopoulos W."/>
            <person name="Pangilinan J."/>
            <person name="LaButti K."/>
            <person name="Riley R."/>
            <person name="Lipzen A."/>
            <person name="Clum A."/>
            <person name="Drula E."/>
            <person name="Henrissat B."/>
            <person name="Kohler A."/>
            <person name="Grigoriev I.V."/>
            <person name="Martin F.M."/>
            <person name="Hacquard S."/>
        </authorList>
    </citation>
    <scope>NUCLEOTIDE SEQUENCE</scope>
    <source>
        <strain evidence="1">MPI-CAGE-AT-0023</strain>
    </source>
</reference>
<proteinExistence type="predicted"/>
<name>A0A9P9HXI4_FUSRE</name>
<dbReference type="AlphaFoldDB" id="A0A9P9HXI4"/>
<evidence type="ECO:0000313" key="1">
    <source>
        <dbReference type="EMBL" id="KAH7265405.1"/>
    </source>
</evidence>
<dbReference type="EMBL" id="JAGMUX010000003">
    <property type="protein sequence ID" value="KAH7265405.1"/>
    <property type="molecule type" value="Genomic_DNA"/>
</dbReference>
<keyword evidence="2" id="KW-1185">Reference proteome</keyword>
<comment type="caution">
    <text evidence="1">The sequence shown here is derived from an EMBL/GenBank/DDBJ whole genome shotgun (WGS) entry which is preliminary data.</text>
</comment>
<organism evidence="1 2">
    <name type="scientific">Fusarium redolens</name>
    <dbReference type="NCBI Taxonomy" id="48865"/>
    <lineage>
        <taxon>Eukaryota</taxon>
        <taxon>Fungi</taxon>
        <taxon>Dikarya</taxon>
        <taxon>Ascomycota</taxon>
        <taxon>Pezizomycotina</taxon>
        <taxon>Sordariomycetes</taxon>
        <taxon>Hypocreomycetidae</taxon>
        <taxon>Hypocreales</taxon>
        <taxon>Nectriaceae</taxon>
        <taxon>Fusarium</taxon>
        <taxon>Fusarium redolens species complex</taxon>
    </lineage>
</organism>
<dbReference type="GeneID" id="70215311"/>
<dbReference type="OrthoDB" id="5102016at2759"/>
<accession>A0A9P9HXI4</accession>
<dbReference type="Proteomes" id="UP000720189">
    <property type="component" value="Unassembled WGS sequence"/>
</dbReference>